<organism evidence="2 3">
    <name type="scientific">Pseudonocardia yunnanensis</name>
    <dbReference type="NCBI Taxonomy" id="58107"/>
    <lineage>
        <taxon>Bacteria</taxon>
        <taxon>Bacillati</taxon>
        <taxon>Actinomycetota</taxon>
        <taxon>Actinomycetes</taxon>
        <taxon>Pseudonocardiales</taxon>
        <taxon>Pseudonocardiaceae</taxon>
        <taxon>Pseudonocardia</taxon>
    </lineage>
</organism>
<feature type="domain" description="DUF1707" evidence="1">
    <location>
        <begin position="9"/>
        <end position="59"/>
    </location>
</feature>
<keyword evidence="3" id="KW-1185">Reference proteome</keyword>
<dbReference type="EMBL" id="JBHUCO010000045">
    <property type="protein sequence ID" value="MFD1522382.1"/>
    <property type="molecule type" value="Genomic_DNA"/>
</dbReference>
<evidence type="ECO:0000313" key="3">
    <source>
        <dbReference type="Proteomes" id="UP001597114"/>
    </source>
</evidence>
<protein>
    <submittedName>
        <fullName evidence="2">DUF1707 domain-containing protein</fullName>
    </submittedName>
</protein>
<evidence type="ECO:0000313" key="2">
    <source>
        <dbReference type="EMBL" id="MFD1522382.1"/>
    </source>
</evidence>
<dbReference type="Proteomes" id="UP001597114">
    <property type="component" value="Unassembled WGS sequence"/>
</dbReference>
<gene>
    <name evidence="2" type="ORF">ACFSJD_33140</name>
</gene>
<dbReference type="InterPro" id="IPR012551">
    <property type="entry name" value="DUF1707_SHOCT-like"/>
</dbReference>
<sequence>MPDADDGPVSESEQAELVQALRRHLADGRLDIEQFDVRVARVYGARTRAQARRALDDLPLLGVPSTRRRFRRRHGESAQVQPHWVATEELFRDPATGRVMRVWIDPTDGTRHYAQAEP</sequence>
<evidence type="ECO:0000259" key="1">
    <source>
        <dbReference type="Pfam" id="PF08044"/>
    </source>
</evidence>
<dbReference type="RefSeq" id="WP_344723746.1">
    <property type="nucleotide sequence ID" value="NZ_BAAAUS010000023.1"/>
</dbReference>
<reference evidence="3" key="1">
    <citation type="journal article" date="2019" name="Int. J. Syst. Evol. Microbiol.">
        <title>The Global Catalogue of Microorganisms (GCM) 10K type strain sequencing project: providing services to taxonomists for standard genome sequencing and annotation.</title>
        <authorList>
            <consortium name="The Broad Institute Genomics Platform"/>
            <consortium name="The Broad Institute Genome Sequencing Center for Infectious Disease"/>
            <person name="Wu L."/>
            <person name="Ma J."/>
        </authorList>
    </citation>
    <scope>NUCLEOTIDE SEQUENCE [LARGE SCALE GENOMIC DNA]</scope>
    <source>
        <strain evidence="3">CCM 7043</strain>
    </source>
</reference>
<proteinExistence type="predicted"/>
<dbReference type="Pfam" id="PF08044">
    <property type="entry name" value="DUF1707"/>
    <property type="match status" value="1"/>
</dbReference>
<name>A0ABW4F4S1_9PSEU</name>
<accession>A0ABW4F4S1</accession>
<comment type="caution">
    <text evidence="2">The sequence shown here is derived from an EMBL/GenBank/DDBJ whole genome shotgun (WGS) entry which is preliminary data.</text>
</comment>